<dbReference type="GO" id="GO:0051607">
    <property type="term" value="P:defense response to virus"/>
    <property type="evidence" value="ECO:0007669"/>
    <property type="project" value="UniProtKB-KW"/>
</dbReference>
<evidence type="ECO:0000256" key="1">
    <source>
        <dbReference type="ARBA" id="ARBA00023118"/>
    </source>
</evidence>
<reference evidence="3 4" key="1">
    <citation type="submission" date="2017-07" db="EMBL/GenBank/DDBJ databases">
        <title>Genomes of Fischerella (Mastigocladus) sp. strains.</title>
        <authorList>
            <person name="Miller S.R."/>
        </authorList>
    </citation>
    <scope>NUCLEOTIDE SEQUENCE [LARGE SCALE GENOMIC DNA]</scope>
    <source>
        <strain evidence="3 4">CCMEE 5318</strain>
    </source>
</reference>
<evidence type="ECO:0000313" key="3">
    <source>
        <dbReference type="EMBL" id="PMB22661.1"/>
    </source>
</evidence>
<keyword evidence="1" id="KW-0051">Antiviral defense</keyword>
<accession>A0A2N6LG07</accession>
<comment type="caution">
    <text evidence="3">The sequence shown here is derived from an EMBL/GenBank/DDBJ whole genome shotgun (WGS) entry which is preliminary data.</text>
</comment>
<dbReference type="EMBL" id="NMQE01000336">
    <property type="protein sequence ID" value="PMB22661.1"/>
    <property type="molecule type" value="Genomic_DNA"/>
</dbReference>
<name>A0A2N6LG07_9CYAN</name>
<evidence type="ECO:0000259" key="2">
    <source>
        <dbReference type="Pfam" id="PF03787"/>
    </source>
</evidence>
<dbReference type="Pfam" id="PF03787">
    <property type="entry name" value="RAMPs"/>
    <property type="match status" value="1"/>
</dbReference>
<dbReference type="Proteomes" id="UP000235081">
    <property type="component" value="Unassembled WGS sequence"/>
</dbReference>
<feature type="domain" description="CRISPR type III-associated protein" evidence="2">
    <location>
        <begin position="86"/>
        <end position="220"/>
    </location>
</feature>
<proteinExistence type="predicted"/>
<dbReference type="InterPro" id="IPR005537">
    <property type="entry name" value="RAMP_III_fam"/>
</dbReference>
<evidence type="ECO:0000313" key="4">
    <source>
        <dbReference type="Proteomes" id="UP000235081"/>
    </source>
</evidence>
<sequence length="571" mass="63810">MYTGSRLIELLELQHQRRSQSGLFKKGTFTIQWRAKVGSFPHPDVETIVSAGEPCGAWRPTQGRPEDKRNVNENWERLKILPLNGYIPGASIRGIVRAWAKQRPDILPRMCELLGYQNNDTISAGKIEFLDAWPDEPTKLTLDIVNPQQDFQVYHQGQGKPLSLYTLGNGEDYIPVTVAIRGIPGRATDAEVSEVWGWVQQALSLYGVGSRTASGYGTLKFSDSFRLTPDPDCAIKQFDFSLYSQGSAGPNMQTMELRPSHWRGWLRSWILRFLLGVMSEQDAKKTVGELLGTLEPETRKGCVRLQMLKGSTWGDSSSGQPRFYVWKGKLQISAPKDILNKIILPIIRFAVMVGGVGRGWRRPLHIFHMNNGHAAARGTLLTLTHKIKNPNTHQWETKPYGLPLNAATWNKAYQDWLSAVQSQWPDRVTADNHNISAEVFSPNTCAIYAVPGPDSEPIERQEPGWKQADDAEATRGDGMYLIYQQTAPRNYKRNPDIGGNAGAGNASCSWASIKRVNIPNREQETDCQEIVCLFMGGQTPNSNHVRSHFLRDLGNMNGAVHLFGVQPPANP</sequence>
<dbReference type="RefSeq" id="WP_102181691.1">
    <property type="nucleotide sequence ID" value="NZ_NMQE01000336.1"/>
</dbReference>
<dbReference type="AlphaFoldDB" id="A0A2N6LG07"/>
<protein>
    <submittedName>
        <fullName evidence="3">RAMP superfamily protein</fullName>
    </submittedName>
</protein>
<organism evidence="3 4">
    <name type="scientific">Fischerella thermalis CCMEE 5318</name>
    <dbReference type="NCBI Taxonomy" id="2019666"/>
    <lineage>
        <taxon>Bacteria</taxon>
        <taxon>Bacillati</taxon>
        <taxon>Cyanobacteriota</taxon>
        <taxon>Cyanophyceae</taxon>
        <taxon>Nostocales</taxon>
        <taxon>Hapalosiphonaceae</taxon>
        <taxon>Fischerella</taxon>
    </lineage>
</organism>
<gene>
    <name evidence="3" type="ORF">CEN46_11745</name>
</gene>